<organism evidence="1 2">
    <name type="scientific">Colletotrichum scovillei</name>
    <dbReference type="NCBI Taxonomy" id="1209932"/>
    <lineage>
        <taxon>Eukaryota</taxon>
        <taxon>Fungi</taxon>
        <taxon>Dikarya</taxon>
        <taxon>Ascomycota</taxon>
        <taxon>Pezizomycotina</taxon>
        <taxon>Sordariomycetes</taxon>
        <taxon>Hypocreomycetidae</taxon>
        <taxon>Glomerellales</taxon>
        <taxon>Glomerellaceae</taxon>
        <taxon>Colletotrichum</taxon>
        <taxon>Colletotrichum acutatum species complex</taxon>
    </lineage>
</organism>
<dbReference type="EMBL" id="JAESDN010000008">
    <property type="protein sequence ID" value="KAG7047183.1"/>
    <property type="molecule type" value="Genomic_DNA"/>
</dbReference>
<evidence type="ECO:0000313" key="1">
    <source>
        <dbReference type="EMBL" id="KAG7047183.1"/>
    </source>
</evidence>
<comment type="caution">
    <text evidence="1">The sequence shown here is derived from an EMBL/GenBank/DDBJ whole genome shotgun (WGS) entry which is preliminary data.</text>
</comment>
<name>A0A9P7UAB6_9PEZI</name>
<keyword evidence="2" id="KW-1185">Reference proteome</keyword>
<evidence type="ECO:0000313" key="2">
    <source>
        <dbReference type="Proteomes" id="UP000699042"/>
    </source>
</evidence>
<sequence length="64" mass="7487">MGQTTVEVRVPSKARNYMSLLRYILSRQVGPEKPKITETWRPTEDPYRPLQVCSNQSLLFLLLH</sequence>
<dbReference type="Proteomes" id="UP000699042">
    <property type="component" value="Unassembled WGS sequence"/>
</dbReference>
<reference evidence="1" key="1">
    <citation type="submission" date="2021-05" db="EMBL/GenBank/DDBJ databases">
        <title>Comparative genomics of three Colletotrichum scovillei strains and genetic complementation revealed genes involved fungal growth and virulence on chili pepper.</title>
        <authorList>
            <person name="Hsieh D.-K."/>
            <person name="Chuang S.-C."/>
            <person name="Chen C.-Y."/>
            <person name="Chao Y.-T."/>
            <person name="Lu M.-Y.J."/>
            <person name="Lee M.-H."/>
            <person name="Shih M.-C."/>
        </authorList>
    </citation>
    <scope>NUCLEOTIDE SEQUENCE</scope>
    <source>
        <strain evidence="1">Coll-153</strain>
    </source>
</reference>
<dbReference type="AlphaFoldDB" id="A0A9P7UAB6"/>
<accession>A0A9P7UAB6</accession>
<protein>
    <submittedName>
        <fullName evidence="1">Uncharacterized protein</fullName>
    </submittedName>
</protein>
<gene>
    <name evidence="1" type="ORF">JMJ77_015396</name>
</gene>
<proteinExistence type="predicted"/>